<dbReference type="PANTHER" id="PTHR45197">
    <property type="entry name" value="SYNTHASE, PUTATIVE (AFU_ORTHOLOGUE AFUA_7G04190)-RELATED"/>
    <property type="match status" value="1"/>
</dbReference>
<keyword evidence="17" id="KW-1185">Reference proteome</keyword>
<sequence>MSKPDAESSFEWISTPPALSPATPPFDCGVKTTSYPAIPNAPLPADGASSNHFNNTALISLLTLVPGYLAWKVGGGFKTWVFFALILDLPILGAFWIITSEYAPRKNEKAKLPGKPIEHYLKFHKAEDREKYHGKTTIPMETFYEMYFNSDVDFNGDALEILELRHDWVNFRFTLGQIKHFLTGMVPEMLLHTRSQDEEQVRDHYDRGDDFYGWFLGPRMIYTSGIISDINREETLEQLQDNKLAVVCEKIGAQKGDRMLDIGCGWGTLAKFASVNYGANVTGITLGRNQTAWGNNGLRRSGIEESQSKILCMDYRDIPVPEGRYNKITCLEMAEHVGVRHFSSFSSQVYDMLDDDGVFFLQIAGLRKAWQFEDLTWGLFMNKYVFPGADASTPLGWVIDKLEGAGFEVKAIDTVGVHYSATLWKWYRNWIGNKEKVTGKYGKRWFRIWEFFLAYSTIASRQGTASCYQITLVKNINSTHRVEGIPTQFGLSAALATSKAKLSSRG</sequence>
<comment type="pathway">
    <text evidence="3">Sphingolipid metabolism.</text>
</comment>
<keyword evidence="11 15" id="KW-1133">Transmembrane helix</keyword>
<evidence type="ECO:0000256" key="13">
    <source>
        <dbReference type="ARBA" id="ARBA00023136"/>
    </source>
</evidence>
<keyword evidence="9 15" id="KW-0812">Transmembrane</keyword>
<comment type="subcellular location">
    <subcellularLocation>
        <location evidence="1">Membrane</location>
        <topology evidence="1">Multi-pass membrane protein</topology>
    </subcellularLocation>
</comment>
<evidence type="ECO:0000256" key="1">
    <source>
        <dbReference type="ARBA" id="ARBA00004141"/>
    </source>
</evidence>
<dbReference type="AlphaFoldDB" id="A0A6A6WV28"/>
<evidence type="ECO:0000256" key="12">
    <source>
        <dbReference type="ARBA" id="ARBA00023098"/>
    </source>
</evidence>
<keyword evidence="13 15" id="KW-0472">Membrane</keyword>
<evidence type="ECO:0000313" key="17">
    <source>
        <dbReference type="Proteomes" id="UP000799757"/>
    </source>
</evidence>
<keyword evidence="8" id="KW-0949">S-adenosyl-L-methionine</keyword>
<evidence type="ECO:0000256" key="7">
    <source>
        <dbReference type="ARBA" id="ARBA00022679"/>
    </source>
</evidence>
<dbReference type="EMBL" id="MU002282">
    <property type="protein sequence ID" value="KAF2787764.1"/>
    <property type="molecule type" value="Genomic_DNA"/>
</dbReference>
<evidence type="ECO:0000256" key="9">
    <source>
        <dbReference type="ARBA" id="ARBA00022692"/>
    </source>
</evidence>
<gene>
    <name evidence="16" type="ORF">K505DRAFT_379369</name>
</gene>
<dbReference type="SUPFAM" id="SSF53335">
    <property type="entry name" value="S-adenosyl-L-methionine-dependent methyltransferases"/>
    <property type="match status" value="1"/>
</dbReference>
<evidence type="ECO:0000256" key="2">
    <source>
        <dbReference type="ARBA" id="ARBA00004760"/>
    </source>
</evidence>
<name>A0A6A6WV28_9PLEO</name>
<evidence type="ECO:0000256" key="15">
    <source>
        <dbReference type="SAM" id="Phobius"/>
    </source>
</evidence>
<dbReference type="Gene3D" id="3.40.50.150">
    <property type="entry name" value="Vaccinia Virus protein VP39"/>
    <property type="match status" value="1"/>
</dbReference>
<evidence type="ECO:0000256" key="14">
    <source>
        <dbReference type="ARBA" id="ARBA00039020"/>
    </source>
</evidence>
<evidence type="ECO:0000313" key="16">
    <source>
        <dbReference type="EMBL" id="KAF2787764.1"/>
    </source>
</evidence>
<proteinExistence type="inferred from homology"/>
<evidence type="ECO:0000256" key="8">
    <source>
        <dbReference type="ARBA" id="ARBA00022691"/>
    </source>
</evidence>
<protein>
    <recommendedName>
        <fullName evidence="14">sphingolipid C(9)-methyltransferase</fullName>
        <ecNumber evidence="14">2.1.1.317</ecNumber>
    </recommendedName>
</protein>
<feature type="transmembrane region" description="Helical" evidence="15">
    <location>
        <begin position="80"/>
        <end position="98"/>
    </location>
</feature>
<keyword evidence="10" id="KW-0746">Sphingolipid metabolism</keyword>
<dbReference type="GO" id="GO:0016020">
    <property type="term" value="C:membrane"/>
    <property type="evidence" value="ECO:0007669"/>
    <property type="project" value="UniProtKB-SubCell"/>
</dbReference>
<dbReference type="GO" id="GO:0008168">
    <property type="term" value="F:methyltransferase activity"/>
    <property type="evidence" value="ECO:0007669"/>
    <property type="project" value="UniProtKB-KW"/>
</dbReference>
<keyword evidence="7 16" id="KW-0808">Transferase</keyword>
<dbReference type="OrthoDB" id="412182at2759"/>
<dbReference type="PANTHER" id="PTHR45197:SF1">
    <property type="entry name" value="SPHINGOLIPID C9-METHYLTRANSFERASE A-RELATED"/>
    <property type="match status" value="1"/>
</dbReference>
<evidence type="ECO:0000256" key="11">
    <source>
        <dbReference type="ARBA" id="ARBA00022989"/>
    </source>
</evidence>
<evidence type="ECO:0000256" key="5">
    <source>
        <dbReference type="ARBA" id="ARBA00022516"/>
    </source>
</evidence>
<evidence type="ECO:0000256" key="10">
    <source>
        <dbReference type="ARBA" id="ARBA00022919"/>
    </source>
</evidence>
<keyword evidence="5" id="KW-0444">Lipid biosynthesis</keyword>
<dbReference type="Proteomes" id="UP000799757">
    <property type="component" value="Unassembled WGS sequence"/>
</dbReference>
<dbReference type="InterPro" id="IPR052290">
    <property type="entry name" value="Sphingo_C9-MT"/>
</dbReference>
<keyword evidence="12" id="KW-0443">Lipid metabolism</keyword>
<keyword evidence="6 16" id="KW-0489">Methyltransferase</keyword>
<organism evidence="16 17">
    <name type="scientific">Melanomma pulvis-pyrius CBS 109.77</name>
    <dbReference type="NCBI Taxonomy" id="1314802"/>
    <lineage>
        <taxon>Eukaryota</taxon>
        <taxon>Fungi</taxon>
        <taxon>Dikarya</taxon>
        <taxon>Ascomycota</taxon>
        <taxon>Pezizomycotina</taxon>
        <taxon>Dothideomycetes</taxon>
        <taxon>Pleosporomycetidae</taxon>
        <taxon>Pleosporales</taxon>
        <taxon>Melanommataceae</taxon>
        <taxon>Melanomma</taxon>
    </lineage>
</organism>
<evidence type="ECO:0000256" key="3">
    <source>
        <dbReference type="ARBA" id="ARBA00004991"/>
    </source>
</evidence>
<dbReference type="EC" id="2.1.1.317" evidence="14"/>
<comment type="similarity">
    <text evidence="4">Belongs to the CFA/CMAS family.</text>
</comment>
<dbReference type="GO" id="GO:0032259">
    <property type="term" value="P:methylation"/>
    <property type="evidence" value="ECO:0007669"/>
    <property type="project" value="UniProtKB-KW"/>
</dbReference>
<dbReference type="Pfam" id="PF02353">
    <property type="entry name" value="CMAS"/>
    <property type="match status" value="1"/>
</dbReference>
<dbReference type="CDD" id="cd02440">
    <property type="entry name" value="AdoMet_MTases"/>
    <property type="match status" value="1"/>
</dbReference>
<evidence type="ECO:0000256" key="6">
    <source>
        <dbReference type="ARBA" id="ARBA00022603"/>
    </source>
</evidence>
<accession>A0A6A6WV28</accession>
<dbReference type="InterPro" id="IPR029063">
    <property type="entry name" value="SAM-dependent_MTases_sf"/>
</dbReference>
<feature type="transmembrane region" description="Helical" evidence="15">
    <location>
        <begin position="52"/>
        <end position="71"/>
    </location>
</feature>
<dbReference type="GO" id="GO:0006665">
    <property type="term" value="P:sphingolipid metabolic process"/>
    <property type="evidence" value="ECO:0007669"/>
    <property type="project" value="UniProtKB-KW"/>
</dbReference>
<reference evidence="16" key="1">
    <citation type="journal article" date="2020" name="Stud. Mycol.">
        <title>101 Dothideomycetes genomes: a test case for predicting lifestyles and emergence of pathogens.</title>
        <authorList>
            <person name="Haridas S."/>
            <person name="Albert R."/>
            <person name="Binder M."/>
            <person name="Bloem J."/>
            <person name="Labutti K."/>
            <person name="Salamov A."/>
            <person name="Andreopoulos B."/>
            <person name="Baker S."/>
            <person name="Barry K."/>
            <person name="Bills G."/>
            <person name="Bluhm B."/>
            <person name="Cannon C."/>
            <person name="Castanera R."/>
            <person name="Culley D."/>
            <person name="Daum C."/>
            <person name="Ezra D."/>
            <person name="Gonzalez J."/>
            <person name="Henrissat B."/>
            <person name="Kuo A."/>
            <person name="Liang C."/>
            <person name="Lipzen A."/>
            <person name="Lutzoni F."/>
            <person name="Magnuson J."/>
            <person name="Mondo S."/>
            <person name="Nolan M."/>
            <person name="Ohm R."/>
            <person name="Pangilinan J."/>
            <person name="Park H.-J."/>
            <person name="Ramirez L."/>
            <person name="Alfaro M."/>
            <person name="Sun H."/>
            <person name="Tritt A."/>
            <person name="Yoshinaga Y."/>
            <person name="Zwiers L.-H."/>
            <person name="Turgeon B."/>
            <person name="Goodwin S."/>
            <person name="Spatafora J."/>
            <person name="Crous P."/>
            <person name="Grigoriev I."/>
        </authorList>
    </citation>
    <scope>NUCLEOTIDE SEQUENCE</scope>
    <source>
        <strain evidence="16">CBS 109.77</strain>
    </source>
</reference>
<evidence type="ECO:0000256" key="4">
    <source>
        <dbReference type="ARBA" id="ARBA00010815"/>
    </source>
</evidence>
<comment type="pathway">
    <text evidence="2">Lipid metabolism; sphingolipid metabolism.</text>
</comment>